<dbReference type="EMBL" id="JBHSAO010000006">
    <property type="protein sequence ID" value="MFC4023702.1"/>
    <property type="molecule type" value="Genomic_DNA"/>
</dbReference>
<dbReference type="SUPFAM" id="SSF141251">
    <property type="entry name" value="Kinase-associated protein B-like"/>
    <property type="match status" value="1"/>
</dbReference>
<dbReference type="RefSeq" id="WP_379496204.1">
    <property type="nucleotide sequence ID" value="NZ_JBHSAO010000006.1"/>
</dbReference>
<organism evidence="1 2">
    <name type="scientific">Oceanobacillus longus</name>
    <dbReference type="NCBI Taxonomy" id="930120"/>
    <lineage>
        <taxon>Bacteria</taxon>
        <taxon>Bacillati</taxon>
        <taxon>Bacillota</taxon>
        <taxon>Bacilli</taxon>
        <taxon>Bacillales</taxon>
        <taxon>Bacillaceae</taxon>
        <taxon>Oceanobacillus</taxon>
    </lineage>
</organism>
<dbReference type="Pfam" id="PF08810">
    <property type="entry name" value="KapB"/>
    <property type="match status" value="1"/>
</dbReference>
<keyword evidence="2" id="KW-1185">Reference proteome</keyword>
<reference evidence="2" key="1">
    <citation type="journal article" date="2019" name="Int. J. Syst. Evol. Microbiol.">
        <title>The Global Catalogue of Microorganisms (GCM) 10K type strain sequencing project: providing services to taxonomists for standard genome sequencing and annotation.</title>
        <authorList>
            <consortium name="The Broad Institute Genomics Platform"/>
            <consortium name="The Broad Institute Genome Sequencing Center for Infectious Disease"/>
            <person name="Wu L."/>
            <person name="Ma J."/>
        </authorList>
    </citation>
    <scope>NUCLEOTIDE SEQUENCE [LARGE SCALE GENOMIC DNA]</scope>
    <source>
        <strain evidence="2">IBRC-M 10703</strain>
    </source>
</reference>
<dbReference type="Gene3D" id="2.30.30.430">
    <property type="entry name" value="Kinase associated protein B domain"/>
    <property type="match status" value="1"/>
</dbReference>
<proteinExistence type="predicted"/>
<accession>A0ABV8GYG5</accession>
<evidence type="ECO:0000313" key="1">
    <source>
        <dbReference type="EMBL" id="MFC4023702.1"/>
    </source>
</evidence>
<dbReference type="Proteomes" id="UP001595772">
    <property type="component" value="Unassembled WGS sequence"/>
</dbReference>
<sequence length="130" mass="14982">MAEAIIGDIVKAHYHSGTYIGEVKEDRGANYLIEVLAVLKHPLQGDLHNYGTLEDVFFHERKALAFHEKMNVKKAAIHPIDEEIPAYGKSLKKAVDEYKEKMAVENTEFNRQAILKLEDLEENHYKKLYN</sequence>
<dbReference type="SMART" id="SM01298">
    <property type="entry name" value="KapB"/>
    <property type="match status" value="1"/>
</dbReference>
<name>A0ABV8GYG5_9BACI</name>
<gene>
    <name evidence="1" type="primary">kapB</name>
    <name evidence="1" type="ORF">ACFOUV_07850</name>
</gene>
<protein>
    <submittedName>
        <fullName evidence="1">Sporulation phosphorelay system protein KapB</fullName>
    </submittedName>
</protein>
<comment type="caution">
    <text evidence="1">The sequence shown here is derived from an EMBL/GenBank/DDBJ whole genome shotgun (WGS) entry which is preliminary data.</text>
</comment>
<dbReference type="InterPro" id="IPR038080">
    <property type="entry name" value="KapB_sf"/>
</dbReference>
<dbReference type="InterPro" id="IPR014916">
    <property type="entry name" value="KapB"/>
</dbReference>
<evidence type="ECO:0000313" key="2">
    <source>
        <dbReference type="Proteomes" id="UP001595772"/>
    </source>
</evidence>